<keyword evidence="4 8" id="KW-0349">Heme</keyword>
<dbReference type="GO" id="GO:0031721">
    <property type="term" value="F:hemoglobin alpha binding"/>
    <property type="evidence" value="ECO:0007669"/>
    <property type="project" value="TreeGrafter"/>
</dbReference>
<keyword evidence="3 8" id="KW-0813">Transport</keyword>
<evidence type="ECO:0000256" key="2">
    <source>
        <dbReference type="ARBA" id="ARBA00011125"/>
    </source>
</evidence>
<feature type="domain" description="Globin" evidence="9">
    <location>
        <begin position="1"/>
        <end position="128"/>
    </location>
</feature>
<evidence type="ECO:0000313" key="11">
    <source>
        <dbReference type="Ensembl" id="ENSBIXP00005040137.1"/>
    </source>
</evidence>
<dbReference type="GO" id="GO:0042744">
    <property type="term" value="P:hydrogen peroxide catabolic process"/>
    <property type="evidence" value="ECO:0007669"/>
    <property type="project" value="TreeGrafter"/>
</dbReference>
<evidence type="ECO:0000256" key="6">
    <source>
        <dbReference type="ARBA" id="ARBA00022723"/>
    </source>
</evidence>
<dbReference type="PANTHER" id="PTHR11442">
    <property type="entry name" value="HEMOGLOBIN FAMILY MEMBER"/>
    <property type="match status" value="1"/>
</dbReference>
<dbReference type="InterPro" id="IPR050056">
    <property type="entry name" value="Hemoglobin_oxygen_transport"/>
</dbReference>
<dbReference type="GeneTree" id="ENSGT00940000162659"/>
<keyword evidence="7" id="KW-0408">Iron</keyword>
<dbReference type="InterPro" id="IPR009050">
    <property type="entry name" value="Globin-like_sf"/>
</dbReference>
<dbReference type="PROSITE" id="PS01033">
    <property type="entry name" value="GLOBIN"/>
    <property type="match status" value="1"/>
</dbReference>
<dbReference type="AlphaFoldDB" id="A0A4W2I8J7"/>
<evidence type="ECO:0000313" key="13">
    <source>
        <dbReference type="Proteomes" id="UP000429181"/>
    </source>
</evidence>
<reference evidence="11" key="2">
    <citation type="submission" date="2025-05" db="UniProtKB">
        <authorList>
            <consortium name="Ensembl"/>
        </authorList>
    </citation>
    <scope>IDENTIFICATION</scope>
</reference>
<dbReference type="Gene3D" id="1.10.490.10">
    <property type="entry name" value="Globins"/>
    <property type="match status" value="1"/>
</dbReference>
<accession>A0A4W2I8J7</accession>
<evidence type="ECO:0000256" key="1">
    <source>
        <dbReference type="ARBA" id="ARBA00008705"/>
    </source>
</evidence>
<sequence length="141" mass="15882">MLTAEEKAAVTAFWGKVKVDEVGGEALGRLLVVYPWTQRFFESFGDLSTADAVMNNPKVKAHGKKVLDSFSNGMKHLDDLKGTFAALSELHCDKLHVDPENFKVSLWNPQCSPSSFYGQAHVMRRKLNGRTQFRMEKRYSG</sequence>
<dbReference type="Ensembl" id="ENSBIXT00000022426.1">
    <property type="protein sequence ID" value="ENSBIXP00000012477.1"/>
    <property type="gene ID" value="ENSBIXG00000000751.1"/>
</dbReference>
<dbReference type="GO" id="GO:0004601">
    <property type="term" value="F:peroxidase activity"/>
    <property type="evidence" value="ECO:0007669"/>
    <property type="project" value="TreeGrafter"/>
</dbReference>
<dbReference type="InterPro" id="IPR000971">
    <property type="entry name" value="Globin"/>
</dbReference>
<name>A0A4W2I8J7_BOBOX</name>
<keyword evidence="12" id="KW-1185">Reference proteome</keyword>
<evidence type="ECO:0000256" key="7">
    <source>
        <dbReference type="ARBA" id="ARBA00023004"/>
    </source>
</evidence>
<gene>
    <name evidence="11" type="primary">LOC113905588</name>
    <name evidence="10" type="synonym">LOC113905586</name>
</gene>
<dbReference type="Proteomes" id="UP000314981">
    <property type="component" value="Chromosome 15"/>
</dbReference>
<evidence type="ECO:0000256" key="5">
    <source>
        <dbReference type="ARBA" id="ARBA00022621"/>
    </source>
</evidence>
<proteinExistence type="inferred from homology"/>
<protein>
    <submittedName>
        <fullName evidence="11">Hemoglobin fetal subunit beta</fullName>
    </submittedName>
</protein>
<dbReference type="GO" id="GO:0005833">
    <property type="term" value="C:hemoglobin complex"/>
    <property type="evidence" value="ECO:0007669"/>
    <property type="project" value="InterPro"/>
</dbReference>
<keyword evidence="5 8" id="KW-0561">Oxygen transport</keyword>
<comment type="similarity">
    <text evidence="1 8">Belongs to the globin family.</text>
</comment>
<evidence type="ECO:0000256" key="3">
    <source>
        <dbReference type="ARBA" id="ARBA00022448"/>
    </source>
</evidence>
<dbReference type="InterPro" id="IPR002337">
    <property type="entry name" value="Hemoglobin_b"/>
</dbReference>
<evidence type="ECO:0000256" key="8">
    <source>
        <dbReference type="RuleBase" id="RU000356"/>
    </source>
</evidence>
<evidence type="ECO:0000313" key="10">
    <source>
        <dbReference type="Ensembl" id="ENSBIXP00000012477.1"/>
    </source>
</evidence>
<evidence type="ECO:0000256" key="4">
    <source>
        <dbReference type="ARBA" id="ARBA00022617"/>
    </source>
</evidence>
<dbReference type="GO" id="GO:0031720">
    <property type="term" value="F:haptoglobin binding"/>
    <property type="evidence" value="ECO:0007669"/>
    <property type="project" value="TreeGrafter"/>
</dbReference>
<dbReference type="Proteomes" id="UP000429181">
    <property type="component" value="Chromosome 15"/>
</dbReference>
<dbReference type="GO" id="GO:0020037">
    <property type="term" value="F:heme binding"/>
    <property type="evidence" value="ECO:0007669"/>
    <property type="project" value="InterPro"/>
</dbReference>
<comment type="subunit">
    <text evidence="2">Heterotetramer of two alpha chains and two beta chains.</text>
</comment>
<dbReference type="CDD" id="cd08925">
    <property type="entry name" value="Hb-beta-like"/>
    <property type="match status" value="1"/>
</dbReference>
<dbReference type="PANTHER" id="PTHR11442:SF42">
    <property type="entry name" value="HEMOGLOBIN SUBUNIT BETA"/>
    <property type="match status" value="1"/>
</dbReference>
<dbReference type="Ensembl" id="ENSBIXT00005032390.1">
    <property type="protein sequence ID" value="ENSBIXP00005040137.1"/>
    <property type="gene ID" value="ENSBIXG00005022693.1"/>
</dbReference>
<reference evidence="12 13" key="1">
    <citation type="submission" date="2018-11" db="EMBL/GenBank/DDBJ databases">
        <title>Haplotype-resolved cattle genomes.</title>
        <authorList>
            <person name="Low W.Y."/>
            <person name="Tearle R."/>
            <person name="Bickhart D.M."/>
            <person name="Rosen B.D."/>
            <person name="Koren S."/>
            <person name="Rhie A."/>
            <person name="Hiendleder S."/>
            <person name="Phillippy A.M."/>
            <person name="Smith T.P.L."/>
            <person name="Williams J.L."/>
        </authorList>
    </citation>
    <scope>NUCLEOTIDE SEQUENCE [LARGE SCALE GENOMIC DNA]</scope>
</reference>
<keyword evidence="6" id="KW-0479">Metal-binding</keyword>
<dbReference type="GO" id="GO:0043177">
    <property type="term" value="F:organic acid binding"/>
    <property type="evidence" value="ECO:0007669"/>
    <property type="project" value="TreeGrafter"/>
</dbReference>
<evidence type="ECO:0000313" key="12">
    <source>
        <dbReference type="Proteomes" id="UP000314981"/>
    </source>
</evidence>
<dbReference type="GO" id="GO:0046872">
    <property type="term" value="F:metal ion binding"/>
    <property type="evidence" value="ECO:0007669"/>
    <property type="project" value="UniProtKB-KW"/>
</dbReference>
<dbReference type="GO" id="GO:0072562">
    <property type="term" value="C:blood microparticle"/>
    <property type="evidence" value="ECO:0007669"/>
    <property type="project" value="TreeGrafter"/>
</dbReference>
<dbReference type="InterPro" id="IPR012292">
    <property type="entry name" value="Globin/Proto"/>
</dbReference>
<dbReference type="GO" id="GO:0031838">
    <property type="term" value="C:haptoglobin-hemoglobin complex"/>
    <property type="evidence" value="ECO:0007669"/>
    <property type="project" value="TreeGrafter"/>
</dbReference>
<dbReference type="SUPFAM" id="SSF46458">
    <property type="entry name" value="Globin-like"/>
    <property type="match status" value="1"/>
</dbReference>
<dbReference type="Pfam" id="PF00042">
    <property type="entry name" value="Globin"/>
    <property type="match status" value="1"/>
</dbReference>
<dbReference type="PRINTS" id="PR00814">
    <property type="entry name" value="BETAHAEM"/>
</dbReference>
<dbReference type="GO" id="GO:0019825">
    <property type="term" value="F:oxygen binding"/>
    <property type="evidence" value="ECO:0007669"/>
    <property type="project" value="InterPro"/>
</dbReference>
<dbReference type="GO" id="GO:0005344">
    <property type="term" value="F:oxygen carrier activity"/>
    <property type="evidence" value="ECO:0007669"/>
    <property type="project" value="UniProtKB-KW"/>
</dbReference>
<evidence type="ECO:0000259" key="9">
    <source>
        <dbReference type="PROSITE" id="PS01033"/>
    </source>
</evidence>
<organism evidence="11 13">
    <name type="scientific">Bos indicus x Bos taurus</name>
    <name type="common">Hybrid cattle</name>
    <dbReference type="NCBI Taxonomy" id="30522"/>
    <lineage>
        <taxon>Eukaryota</taxon>
        <taxon>Metazoa</taxon>
        <taxon>Chordata</taxon>
        <taxon>Craniata</taxon>
        <taxon>Vertebrata</taxon>
        <taxon>Euteleostomi</taxon>
        <taxon>Mammalia</taxon>
        <taxon>Eutheria</taxon>
        <taxon>Laurasiatheria</taxon>
        <taxon>Artiodactyla</taxon>
        <taxon>Ruminantia</taxon>
        <taxon>Pecora</taxon>
        <taxon>Bovidae</taxon>
        <taxon>Bovinae</taxon>
        <taxon>Bos</taxon>
    </lineage>
</organism>